<dbReference type="RefSeq" id="WP_152584438.1">
    <property type="nucleotide sequence ID" value="NZ_CP045423.1"/>
</dbReference>
<keyword evidence="3" id="KW-0813">Transport</keyword>
<keyword evidence="7 8" id="KW-0472">Membrane</keyword>
<comment type="subcellular location">
    <subcellularLocation>
        <location evidence="1">Cell membrane</location>
        <topology evidence="1">Multi-pass membrane protein</topology>
    </subcellularLocation>
</comment>
<evidence type="ECO:0000256" key="4">
    <source>
        <dbReference type="ARBA" id="ARBA00022475"/>
    </source>
</evidence>
<keyword evidence="10" id="KW-1185">Reference proteome</keyword>
<dbReference type="KEGG" id="mico:GDR74_00370"/>
<dbReference type="GO" id="GO:0005886">
    <property type="term" value="C:plasma membrane"/>
    <property type="evidence" value="ECO:0007669"/>
    <property type="project" value="UniProtKB-SubCell"/>
</dbReference>
<evidence type="ECO:0000256" key="6">
    <source>
        <dbReference type="ARBA" id="ARBA00022989"/>
    </source>
</evidence>
<reference evidence="9 10" key="1">
    <citation type="submission" date="2019-10" db="EMBL/GenBank/DDBJ databases">
        <title>Isolation, Identification of Microvirga thermotolerans HR1, a novel thermophilic bacterium and Comparative Genomics of the genus Microvirga.</title>
        <authorList>
            <person name="Li J."/>
            <person name="Zhang W."/>
            <person name="Lin M."/>
            <person name="Wang J."/>
        </authorList>
    </citation>
    <scope>NUCLEOTIDE SEQUENCE [LARGE SCALE GENOMIC DNA]</scope>
    <source>
        <strain evidence="9 10">HR1</strain>
    </source>
</reference>
<evidence type="ECO:0000256" key="5">
    <source>
        <dbReference type="ARBA" id="ARBA00022692"/>
    </source>
</evidence>
<dbReference type="AlphaFoldDB" id="A0A5P9JSP1"/>
<feature type="transmembrane region" description="Helical" evidence="8">
    <location>
        <begin position="254"/>
        <end position="276"/>
    </location>
</feature>
<feature type="transmembrane region" description="Helical" evidence="8">
    <location>
        <begin position="77"/>
        <end position="99"/>
    </location>
</feature>
<evidence type="ECO:0000256" key="3">
    <source>
        <dbReference type="ARBA" id="ARBA00022448"/>
    </source>
</evidence>
<dbReference type="PANTHER" id="PTHR21716:SF67">
    <property type="entry name" value="TRANSPORT PROTEIN YDIK-RELATED"/>
    <property type="match status" value="1"/>
</dbReference>
<gene>
    <name evidence="9" type="ORF">GDR74_00370</name>
</gene>
<evidence type="ECO:0000313" key="9">
    <source>
        <dbReference type="EMBL" id="QFU14788.1"/>
    </source>
</evidence>
<dbReference type="EMBL" id="CP045423">
    <property type="protein sequence ID" value="QFU14788.1"/>
    <property type="molecule type" value="Genomic_DNA"/>
</dbReference>
<comment type="similarity">
    <text evidence="2">Belongs to the autoinducer-2 exporter (AI-2E) (TC 2.A.86) family.</text>
</comment>
<dbReference type="PANTHER" id="PTHR21716">
    <property type="entry name" value="TRANSMEMBRANE PROTEIN"/>
    <property type="match status" value="1"/>
</dbReference>
<protein>
    <submittedName>
        <fullName evidence="9">AI-2E family transporter</fullName>
    </submittedName>
</protein>
<keyword evidence="4" id="KW-1003">Cell membrane</keyword>
<dbReference type="Pfam" id="PF01594">
    <property type="entry name" value="AI-2E_transport"/>
    <property type="match status" value="1"/>
</dbReference>
<evidence type="ECO:0000256" key="8">
    <source>
        <dbReference type="SAM" id="Phobius"/>
    </source>
</evidence>
<keyword evidence="6 8" id="KW-1133">Transmembrane helix</keyword>
<dbReference type="Proteomes" id="UP000325614">
    <property type="component" value="Chromosome"/>
</dbReference>
<keyword evidence="5 8" id="KW-0812">Transmembrane</keyword>
<feature type="transmembrane region" description="Helical" evidence="8">
    <location>
        <begin position="172"/>
        <end position="191"/>
    </location>
</feature>
<feature type="transmembrane region" description="Helical" evidence="8">
    <location>
        <begin position="21"/>
        <end position="41"/>
    </location>
</feature>
<evidence type="ECO:0000256" key="1">
    <source>
        <dbReference type="ARBA" id="ARBA00004651"/>
    </source>
</evidence>
<proteinExistence type="inferred from homology"/>
<dbReference type="InterPro" id="IPR002549">
    <property type="entry name" value="AI-2E-like"/>
</dbReference>
<name>A0A5P9JSP1_9HYPH</name>
<feature type="transmembrane region" description="Helical" evidence="8">
    <location>
        <begin position="326"/>
        <end position="355"/>
    </location>
</feature>
<evidence type="ECO:0000313" key="10">
    <source>
        <dbReference type="Proteomes" id="UP000325614"/>
    </source>
</evidence>
<feature type="transmembrane region" description="Helical" evidence="8">
    <location>
        <begin position="288"/>
        <end position="305"/>
    </location>
</feature>
<sequence length="366" mass="38565">MRALGTNAKLRTPGSGSALEASLVEKVLGLALVLALVAGSILILRPFLPAIFLAVVLCVSTWPLFRRMEAVLKGRRTLAALIMAAAIVLILAVPIVVLGSTLADNVARLSEAVRGAIERGVPPPTWVGQIPFVGFEAERIWTAASQQGAGLGDAIAPYVGPVRDWALRQSTALLAGTAQIVLAIVLALFLYRDGPQAEKRLEQGLVRIGGWRARNVLKVAGSTISGVTNGVLGTALVQAILLGISFRIAGVPGAFVLGALAMVLTLVPFGLALIWLPAALWLLSTGETGWAVFILVWNGVFVGNLDNVLRPYLIGRGTRMPGILTFLGVLGGIIAFGLLGVFIGPILLAVAYTLIRDWERVRTAEL</sequence>
<evidence type="ECO:0000256" key="7">
    <source>
        <dbReference type="ARBA" id="ARBA00023136"/>
    </source>
</evidence>
<organism evidence="9 10">
    <name type="scientific">Microvirga thermotolerans</name>
    <dbReference type="NCBI Taxonomy" id="2651334"/>
    <lineage>
        <taxon>Bacteria</taxon>
        <taxon>Pseudomonadati</taxon>
        <taxon>Pseudomonadota</taxon>
        <taxon>Alphaproteobacteria</taxon>
        <taxon>Hyphomicrobiales</taxon>
        <taxon>Methylobacteriaceae</taxon>
        <taxon>Microvirga</taxon>
    </lineage>
</organism>
<feature type="transmembrane region" description="Helical" evidence="8">
    <location>
        <begin position="47"/>
        <end position="65"/>
    </location>
</feature>
<accession>A0A5P9JSP1</accession>
<evidence type="ECO:0000256" key="2">
    <source>
        <dbReference type="ARBA" id="ARBA00009773"/>
    </source>
</evidence>